<sequence>MASVVQAVTRNPLRTAQIVLAIISIALSASILGTAADTYRVYKQQSSGMNPWWLPLWPDHFDTSSTPALIGTGAAILILNLVFVVVSLFPRIPIVQSPKLSGLFTMLVAVPSFLLSLFGIIFAHVLNTHAGGNTQRDTIQTWTCRFKNAHPMDGGLEIQSNMSNESFGRLCTESMFSFYGLIPLMVLQFTMIIVALVGWRQPVLTLPRSTGGSKEMDSSREGTPSDAP</sequence>
<dbReference type="AlphaFoldDB" id="A0A9P4ITR3"/>
<gene>
    <name evidence="3" type="ORF">NA57DRAFT_51145</name>
</gene>
<dbReference type="EMBL" id="ML978121">
    <property type="protein sequence ID" value="KAF2104312.1"/>
    <property type="molecule type" value="Genomic_DNA"/>
</dbReference>
<proteinExistence type="predicted"/>
<organism evidence="3 4">
    <name type="scientific">Rhizodiscina lignyota</name>
    <dbReference type="NCBI Taxonomy" id="1504668"/>
    <lineage>
        <taxon>Eukaryota</taxon>
        <taxon>Fungi</taxon>
        <taxon>Dikarya</taxon>
        <taxon>Ascomycota</taxon>
        <taxon>Pezizomycotina</taxon>
        <taxon>Dothideomycetes</taxon>
        <taxon>Pleosporomycetidae</taxon>
        <taxon>Aulographales</taxon>
        <taxon>Rhizodiscinaceae</taxon>
        <taxon>Rhizodiscina</taxon>
    </lineage>
</organism>
<evidence type="ECO:0000313" key="4">
    <source>
        <dbReference type="Proteomes" id="UP000799772"/>
    </source>
</evidence>
<feature type="transmembrane region" description="Helical" evidence="2">
    <location>
        <begin position="176"/>
        <end position="199"/>
    </location>
</feature>
<reference evidence="3" key="1">
    <citation type="journal article" date="2020" name="Stud. Mycol.">
        <title>101 Dothideomycetes genomes: a test case for predicting lifestyles and emergence of pathogens.</title>
        <authorList>
            <person name="Haridas S."/>
            <person name="Albert R."/>
            <person name="Binder M."/>
            <person name="Bloem J."/>
            <person name="Labutti K."/>
            <person name="Salamov A."/>
            <person name="Andreopoulos B."/>
            <person name="Baker S."/>
            <person name="Barry K."/>
            <person name="Bills G."/>
            <person name="Bluhm B."/>
            <person name="Cannon C."/>
            <person name="Castanera R."/>
            <person name="Culley D."/>
            <person name="Daum C."/>
            <person name="Ezra D."/>
            <person name="Gonzalez J."/>
            <person name="Henrissat B."/>
            <person name="Kuo A."/>
            <person name="Liang C."/>
            <person name="Lipzen A."/>
            <person name="Lutzoni F."/>
            <person name="Magnuson J."/>
            <person name="Mondo S."/>
            <person name="Nolan M."/>
            <person name="Ohm R."/>
            <person name="Pangilinan J."/>
            <person name="Park H.-J."/>
            <person name="Ramirez L."/>
            <person name="Alfaro M."/>
            <person name="Sun H."/>
            <person name="Tritt A."/>
            <person name="Yoshinaga Y."/>
            <person name="Zwiers L.-H."/>
            <person name="Turgeon B."/>
            <person name="Goodwin S."/>
            <person name="Spatafora J."/>
            <person name="Crous P."/>
            <person name="Grigoriev I."/>
        </authorList>
    </citation>
    <scope>NUCLEOTIDE SEQUENCE</scope>
    <source>
        <strain evidence="3">CBS 133067</strain>
    </source>
</reference>
<accession>A0A9P4ITR3</accession>
<protein>
    <submittedName>
        <fullName evidence="3">Uncharacterized protein</fullName>
    </submittedName>
</protein>
<keyword evidence="4" id="KW-1185">Reference proteome</keyword>
<comment type="caution">
    <text evidence="3">The sequence shown here is derived from an EMBL/GenBank/DDBJ whole genome shotgun (WGS) entry which is preliminary data.</text>
</comment>
<keyword evidence="2" id="KW-1133">Transmembrane helix</keyword>
<name>A0A9P4ITR3_9PEZI</name>
<keyword evidence="2" id="KW-0472">Membrane</keyword>
<feature type="transmembrane region" description="Helical" evidence="2">
    <location>
        <begin position="68"/>
        <end position="89"/>
    </location>
</feature>
<evidence type="ECO:0000256" key="1">
    <source>
        <dbReference type="SAM" id="MobiDB-lite"/>
    </source>
</evidence>
<feature type="region of interest" description="Disordered" evidence="1">
    <location>
        <begin position="208"/>
        <end position="228"/>
    </location>
</feature>
<feature type="transmembrane region" description="Helical" evidence="2">
    <location>
        <begin position="18"/>
        <end position="36"/>
    </location>
</feature>
<feature type="transmembrane region" description="Helical" evidence="2">
    <location>
        <begin position="101"/>
        <end position="126"/>
    </location>
</feature>
<evidence type="ECO:0000256" key="2">
    <source>
        <dbReference type="SAM" id="Phobius"/>
    </source>
</evidence>
<dbReference type="Proteomes" id="UP000799772">
    <property type="component" value="Unassembled WGS sequence"/>
</dbReference>
<evidence type="ECO:0000313" key="3">
    <source>
        <dbReference type="EMBL" id="KAF2104312.1"/>
    </source>
</evidence>
<keyword evidence="2" id="KW-0812">Transmembrane</keyword>
<dbReference type="OrthoDB" id="3890746at2759"/>